<protein>
    <recommendedName>
        <fullName evidence="10">PDZ domain-containing protein</fullName>
    </recommendedName>
</protein>
<dbReference type="GO" id="GO:0004175">
    <property type="term" value="F:endopeptidase activity"/>
    <property type="evidence" value="ECO:0007669"/>
    <property type="project" value="TreeGrafter"/>
</dbReference>
<comment type="caution">
    <text evidence="8">The sequence shown here is derived from an EMBL/GenBank/DDBJ whole genome shotgun (WGS) entry which is preliminary data.</text>
</comment>
<evidence type="ECO:0000256" key="2">
    <source>
        <dbReference type="ARBA" id="ARBA00022670"/>
    </source>
</evidence>
<keyword evidence="4" id="KW-0720">Serine protease</keyword>
<dbReference type="Gene3D" id="3.30.750.44">
    <property type="match status" value="1"/>
</dbReference>
<keyword evidence="5" id="KW-0732">Signal</keyword>
<dbReference type="Proteomes" id="UP000198406">
    <property type="component" value="Unassembled WGS sequence"/>
</dbReference>
<gene>
    <name evidence="8" type="ORF">FisN_1Hh222</name>
</gene>
<evidence type="ECO:0000313" key="9">
    <source>
        <dbReference type="Proteomes" id="UP000198406"/>
    </source>
</evidence>
<dbReference type="Pfam" id="PF17820">
    <property type="entry name" value="PDZ_6"/>
    <property type="match status" value="1"/>
</dbReference>
<dbReference type="GO" id="GO:0006508">
    <property type="term" value="P:proteolysis"/>
    <property type="evidence" value="ECO:0007669"/>
    <property type="project" value="UniProtKB-KW"/>
</dbReference>
<dbReference type="EMBL" id="BDSP01000050">
    <property type="protein sequence ID" value="GAX12291.1"/>
    <property type="molecule type" value="Genomic_DNA"/>
</dbReference>
<accession>A0A1Z5JEV5</accession>
<evidence type="ECO:0000259" key="7">
    <source>
        <dbReference type="SMART" id="SM00245"/>
    </source>
</evidence>
<dbReference type="InterPro" id="IPR036034">
    <property type="entry name" value="PDZ_sf"/>
</dbReference>
<feature type="signal peptide" evidence="5">
    <location>
        <begin position="1"/>
        <end position="19"/>
    </location>
</feature>
<dbReference type="InParanoid" id="A0A1Z5JEV5"/>
<evidence type="ECO:0000256" key="1">
    <source>
        <dbReference type="ARBA" id="ARBA00009179"/>
    </source>
</evidence>
<evidence type="ECO:0000256" key="3">
    <source>
        <dbReference type="ARBA" id="ARBA00022801"/>
    </source>
</evidence>
<dbReference type="AlphaFoldDB" id="A0A1Z5JEV5"/>
<dbReference type="Pfam" id="PF03572">
    <property type="entry name" value="Peptidase_S41"/>
    <property type="match status" value="1"/>
</dbReference>
<dbReference type="SMART" id="SM00228">
    <property type="entry name" value="PDZ"/>
    <property type="match status" value="1"/>
</dbReference>
<dbReference type="OrthoDB" id="43580at2759"/>
<dbReference type="InterPro" id="IPR005151">
    <property type="entry name" value="Tail-specific_protease"/>
</dbReference>
<comment type="similarity">
    <text evidence="1">Belongs to the peptidase S41A family.</text>
</comment>
<dbReference type="PANTHER" id="PTHR32060:SF22">
    <property type="entry name" value="CARBOXYL-TERMINAL-PROCESSING PEPTIDASE 3, CHLOROPLASTIC"/>
    <property type="match status" value="1"/>
</dbReference>
<dbReference type="InterPro" id="IPR029045">
    <property type="entry name" value="ClpP/crotonase-like_dom_sf"/>
</dbReference>
<reference evidence="8 9" key="1">
    <citation type="journal article" date="2015" name="Plant Cell">
        <title>Oil accumulation by the oleaginous diatom Fistulifera solaris as revealed by the genome and transcriptome.</title>
        <authorList>
            <person name="Tanaka T."/>
            <person name="Maeda Y."/>
            <person name="Veluchamy A."/>
            <person name="Tanaka M."/>
            <person name="Abida H."/>
            <person name="Marechal E."/>
            <person name="Bowler C."/>
            <person name="Muto M."/>
            <person name="Sunaga Y."/>
            <person name="Tanaka M."/>
            <person name="Yoshino T."/>
            <person name="Taniguchi T."/>
            <person name="Fukuda Y."/>
            <person name="Nemoto M."/>
            <person name="Matsumoto M."/>
            <person name="Wong P.S."/>
            <person name="Aburatani S."/>
            <person name="Fujibuchi W."/>
        </authorList>
    </citation>
    <scope>NUCLEOTIDE SEQUENCE [LARGE SCALE GENOMIC DNA]</scope>
    <source>
        <strain evidence="8 9">JPCC DA0580</strain>
    </source>
</reference>
<dbReference type="GO" id="GO:0008236">
    <property type="term" value="F:serine-type peptidase activity"/>
    <property type="evidence" value="ECO:0007669"/>
    <property type="project" value="UniProtKB-KW"/>
</dbReference>
<feature type="domain" description="Tail specific protease" evidence="7">
    <location>
        <begin position="363"/>
        <end position="631"/>
    </location>
</feature>
<organism evidence="8 9">
    <name type="scientific">Fistulifera solaris</name>
    <name type="common">Oleaginous diatom</name>
    <dbReference type="NCBI Taxonomy" id="1519565"/>
    <lineage>
        <taxon>Eukaryota</taxon>
        <taxon>Sar</taxon>
        <taxon>Stramenopiles</taxon>
        <taxon>Ochrophyta</taxon>
        <taxon>Bacillariophyta</taxon>
        <taxon>Bacillariophyceae</taxon>
        <taxon>Bacillariophycidae</taxon>
        <taxon>Naviculales</taxon>
        <taxon>Naviculaceae</taxon>
        <taxon>Fistulifera</taxon>
    </lineage>
</organism>
<dbReference type="InterPro" id="IPR004447">
    <property type="entry name" value="Peptidase_S41A"/>
</dbReference>
<evidence type="ECO:0000256" key="5">
    <source>
        <dbReference type="SAM" id="SignalP"/>
    </source>
</evidence>
<keyword evidence="3" id="KW-0378">Hydrolase</keyword>
<dbReference type="InterPro" id="IPR001478">
    <property type="entry name" value="PDZ"/>
</dbReference>
<dbReference type="CDD" id="cd07560">
    <property type="entry name" value="Peptidase_S41_CPP"/>
    <property type="match status" value="1"/>
</dbReference>
<evidence type="ECO:0000313" key="8">
    <source>
        <dbReference type="EMBL" id="GAX12291.1"/>
    </source>
</evidence>
<dbReference type="InterPro" id="IPR041489">
    <property type="entry name" value="PDZ_6"/>
</dbReference>
<evidence type="ECO:0000259" key="6">
    <source>
        <dbReference type="SMART" id="SM00228"/>
    </source>
</evidence>
<name>A0A1Z5JEV5_FISSO</name>
<keyword evidence="2" id="KW-0645">Protease</keyword>
<dbReference type="Gene3D" id="3.90.226.10">
    <property type="entry name" value="2-enoyl-CoA Hydratase, Chain A, domain 1"/>
    <property type="match status" value="1"/>
</dbReference>
<dbReference type="SUPFAM" id="SSF52096">
    <property type="entry name" value="ClpP/crotonase"/>
    <property type="match status" value="1"/>
</dbReference>
<dbReference type="SMART" id="SM00245">
    <property type="entry name" value="TSPc"/>
    <property type="match status" value="1"/>
</dbReference>
<proteinExistence type="inferred from homology"/>
<evidence type="ECO:0000256" key="4">
    <source>
        <dbReference type="ARBA" id="ARBA00022825"/>
    </source>
</evidence>
<keyword evidence="9" id="KW-1185">Reference proteome</keyword>
<dbReference type="SUPFAM" id="SSF50156">
    <property type="entry name" value="PDZ domain-like"/>
    <property type="match status" value="1"/>
</dbReference>
<feature type="chain" id="PRO_5012012327" description="PDZ domain-containing protein" evidence="5">
    <location>
        <begin position="20"/>
        <end position="663"/>
    </location>
</feature>
<evidence type="ECO:0008006" key="10">
    <source>
        <dbReference type="Google" id="ProtNLM"/>
    </source>
</evidence>
<sequence>MKRLMVVILFLSGHFSVTSFQLFSLFGHAPSNLFSTIQPQSKIFGNKSPLCMKADESDAYNNSKCSKLGTLLQTTLRDCLLTIGLVAALSFSPGFASAEDQPQSRLPAGKQYWSIIQDGLPEERIAANKALMDYAVGTINNMYYDLSGGAYFQPLDFYIVWKDWLSRDRQMLETRDGAVEGLQWLVKQLNDPFSSYLTREQLRAELKPSNNGFLGLGVVVKSPNDSQDSFFFGANRAPVMASLPPELAKHSHQKLLDAAKVAKLPVVTAVIPDSPAERAGLVVGDRIIAVGEDRNLQSLDKFSSAENYFGYPDLTVAKPVYAGIEDGREVVVAYRPIRLQIPTLLTADTIFSPTEERLIGGNAIVHYELLHRTIFDPFSITEPDNAVGYIRLTRFSKAATAGFVEAVESLEKEGASSYIIDLRNNYGGVIQEAMLTASSLLKDPHAVLCFTLNSRGGFTPHDVEEYVVDKRYPGYLLSSEPKSTTLDQVRRESPEMFDENGINWSPPSAYASLREQRLKRGILPASRTASFTKKSKPIVLLINEGTASSAEVFASALRDNGRTVATIGTRTFGKGLIQHTFPMPDGGGLRLTVAEYLTPALKHVTFVGGARYDRSSGEFVSGGIRPDIYCGSRSGIPRNIGADFCVSEALDALDEANGSTVFY</sequence>
<dbReference type="PANTHER" id="PTHR32060">
    <property type="entry name" value="TAIL-SPECIFIC PROTEASE"/>
    <property type="match status" value="1"/>
</dbReference>
<dbReference type="Gene3D" id="2.30.42.10">
    <property type="match status" value="1"/>
</dbReference>
<feature type="domain" description="PDZ" evidence="6">
    <location>
        <begin position="214"/>
        <end position="320"/>
    </location>
</feature>